<protein>
    <submittedName>
        <fullName evidence="1">Uncharacterized protein</fullName>
    </submittedName>
</protein>
<dbReference type="AlphaFoldDB" id="A0A9W9LVT8"/>
<gene>
    <name evidence="1" type="ORF">N7492_002575</name>
</gene>
<name>A0A9W9LVT8_9EURO</name>
<reference evidence="1" key="2">
    <citation type="journal article" date="2023" name="IMA Fungus">
        <title>Comparative genomic study of the Penicillium genus elucidates a diverse pangenome and 15 lateral gene transfer events.</title>
        <authorList>
            <person name="Petersen C."/>
            <person name="Sorensen T."/>
            <person name="Nielsen M.R."/>
            <person name="Sondergaard T.E."/>
            <person name="Sorensen J.L."/>
            <person name="Fitzpatrick D.A."/>
            <person name="Frisvad J.C."/>
            <person name="Nielsen K.L."/>
        </authorList>
    </citation>
    <scope>NUCLEOTIDE SEQUENCE</scope>
    <source>
        <strain evidence="1">IBT 21917</strain>
    </source>
</reference>
<comment type="caution">
    <text evidence="1">The sequence shown here is derived from an EMBL/GenBank/DDBJ whole genome shotgun (WGS) entry which is preliminary data.</text>
</comment>
<accession>A0A9W9LVT8</accession>
<dbReference type="Proteomes" id="UP001146351">
    <property type="component" value="Unassembled WGS sequence"/>
</dbReference>
<dbReference type="EMBL" id="JAPQKO010000002">
    <property type="protein sequence ID" value="KAJ5179365.1"/>
    <property type="molecule type" value="Genomic_DNA"/>
</dbReference>
<evidence type="ECO:0000313" key="2">
    <source>
        <dbReference type="Proteomes" id="UP001146351"/>
    </source>
</evidence>
<organism evidence="1 2">
    <name type="scientific">Penicillium capsulatum</name>
    <dbReference type="NCBI Taxonomy" id="69766"/>
    <lineage>
        <taxon>Eukaryota</taxon>
        <taxon>Fungi</taxon>
        <taxon>Dikarya</taxon>
        <taxon>Ascomycota</taxon>
        <taxon>Pezizomycotina</taxon>
        <taxon>Eurotiomycetes</taxon>
        <taxon>Eurotiomycetidae</taxon>
        <taxon>Eurotiales</taxon>
        <taxon>Aspergillaceae</taxon>
        <taxon>Penicillium</taxon>
    </lineage>
</organism>
<sequence length="71" mass="7709">MTTSLGDGIISTGNDHKGICVQAYVARSAIENPKRIASIEIEETKCRVPKTYRVVQARSNGSRIRGRSCGT</sequence>
<proteinExistence type="predicted"/>
<evidence type="ECO:0000313" key="1">
    <source>
        <dbReference type="EMBL" id="KAJ5179365.1"/>
    </source>
</evidence>
<reference evidence="1" key="1">
    <citation type="submission" date="2022-11" db="EMBL/GenBank/DDBJ databases">
        <authorList>
            <person name="Petersen C."/>
        </authorList>
    </citation>
    <scope>NUCLEOTIDE SEQUENCE</scope>
    <source>
        <strain evidence="1">IBT 21917</strain>
    </source>
</reference>
<keyword evidence="2" id="KW-1185">Reference proteome</keyword>